<name>A0A3D9L2R2_MARFU</name>
<proteinExistence type="inferred from homology"/>
<keyword evidence="5 7" id="KW-0119">Carbohydrate metabolism</keyword>
<evidence type="ECO:0000256" key="1">
    <source>
        <dbReference type="ARBA" id="ARBA00004496"/>
    </source>
</evidence>
<feature type="binding site" evidence="9">
    <location>
        <begin position="10"/>
        <end position="14"/>
    </location>
    <ligand>
        <name>substrate</name>
    </ligand>
</feature>
<feature type="binding site" evidence="9">
    <location>
        <position position="120"/>
    </location>
    <ligand>
        <name>substrate</name>
    </ligand>
</feature>
<evidence type="ECO:0000256" key="10">
    <source>
        <dbReference type="PIRSR" id="PIRSR004682-3"/>
    </source>
</evidence>
<keyword evidence="2 7" id="KW-0963">Cytoplasm</keyword>
<accession>A0A3D9L2R2</accession>
<dbReference type="GO" id="GO:0005737">
    <property type="term" value="C:cytoplasm"/>
    <property type="evidence" value="ECO:0007669"/>
    <property type="project" value="UniProtKB-SubCell"/>
</dbReference>
<evidence type="ECO:0000256" key="3">
    <source>
        <dbReference type="ARBA" id="ARBA00022723"/>
    </source>
</evidence>
<dbReference type="GO" id="GO:0005975">
    <property type="term" value="P:carbohydrate metabolic process"/>
    <property type="evidence" value="ECO:0007669"/>
    <property type="project" value="InterPro"/>
</dbReference>
<evidence type="ECO:0000256" key="7">
    <source>
        <dbReference type="PIRNR" id="PIRNR004682"/>
    </source>
</evidence>
<keyword evidence="11" id="KW-0460">Magnesium</keyword>
<dbReference type="AlphaFoldDB" id="A0A3D9L2R2"/>
<feature type="binding site" evidence="11">
    <location>
        <position position="4"/>
    </location>
    <ligand>
        <name>Mg(2+)</name>
        <dbReference type="ChEBI" id="CHEBI:18420"/>
    </ligand>
</feature>
<reference evidence="12 13" key="1">
    <citation type="submission" date="2018-07" db="EMBL/GenBank/DDBJ databases">
        <title>Genomic Encyclopedia of Type Strains, Phase IV (KMG-IV): sequencing the most valuable type-strain genomes for metagenomic binning, comparative biology and taxonomic classification.</title>
        <authorList>
            <person name="Goeker M."/>
        </authorList>
    </citation>
    <scope>NUCLEOTIDE SEQUENCE [LARGE SCALE GENOMIC DNA]</scope>
    <source>
        <strain evidence="12 13">DSM 4134</strain>
    </source>
</reference>
<dbReference type="Proteomes" id="UP000256779">
    <property type="component" value="Unassembled WGS sequence"/>
</dbReference>
<feature type="active site" description="Proton donor" evidence="8">
    <location>
        <position position="4"/>
    </location>
</feature>
<feature type="active site" description="Nucleophile" evidence="8">
    <location>
        <position position="2"/>
    </location>
</feature>
<dbReference type="InterPro" id="IPR036412">
    <property type="entry name" value="HAD-like_sf"/>
</dbReference>
<dbReference type="NCBIfam" id="TIGR01656">
    <property type="entry name" value="Histidinol-ppas"/>
    <property type="match status" value="1"/>
</dbReference>
<dbReference type="InterPro" id="IPR006543">
    <property type="entry name" value="Histidinol-phos"/>
</dbReference>
<evidence type="ECO:0000256" key="11">
    <source>
        <dbReference type="PIRSR" id="PIRSR004682-4"/>
    </source>
</evidence>
<dbReference type="EMBL" id="QREG01000008">
    <property type="protein sequence ID" value="RED99406.1"/>
    <property type="molecule type" value="Genomic_DNA"/>
</dbReference>
<keyword evidence="13" id="KW-1185">Reference proteome</keyword>
<feature type="binding site" evidence="11">
    <location>
        <position position="119"/>
    </location>
    <ligand>
        <name>Mg(2+)</name>
        <dbReference type="ChEBI" id="CHEBI:18420"/>
    </ligand>
</feature>
<dbReference type="SUPFAM" id="SSF56784">
    <property type="entry name" value="HAD-like"/>
    <property type="match status" value="1"/>
</dbReference>
<protein>
    <recommendedName>
        <fullName evidence="6 7">D,D-heptose 1,7-bisphosphate phosphatase</fullName>
        <ecNumber evidence="7">3.1.3.-</ecNumber>
    </recommendedName>
</protein>
<comment type="subcellular location">
    <subcellularLocation>
        <location evidence="1 7">Cytoplasm</location>
    </subcellularLocation>
</comment>
<feature type="site" description="Stabilizes the phosphoryl group" evidence="10">
    <location>
        <position position="94"/>
    </location>
</feature>
<dbReference type="NCBIfam" id="TIGR01662">
    <property type="entry name" value="HAD-SF-IIIA"/>
    <property type="match status" value="1"/>
</dbReference>
<evidence type="ECO:0000256" key="4">
    <source>
        <dbReference type="ARBA" id="ARBA00022801"/>
    </source>
</evidence>
<dbReference type="Pfam" id="PF13419">
    <property type="entry name" value="HAD_2"/>
    <property type="match status" value="1"/>
</dbReference>
<dbReference type="GO" id="GO:0046872">
    <property type="term" value="F:metal ion binding"/>
    <property type="evidence" value="ECO:0007669"/>
    <property type="project" value="UniProtKB-KW"/>
</dbReference>
<dbReference type="PIRSF" id="PIRSF004682">
    <property type="entry name" value="GmhB"/>
    <property type="match status" value="1"/>
</dbReference>
<feature type="binding site" evidence="9">
    <location>
        <begin position="93"/>
        <end position="94"/>
    </location>
    <ligand>
        <name>substrate</name>
    </ligand>
</feature>
<comment type="caution">
    <text evidence="12">The sequence shown here is derived from an EMBL/GenBank/DDBJ whole genome shotgun (WGS) entry which is preliminary data.</text>
</comment>
<feature type="binding site" evidence="9">
    <location>
        <begin position="45"/>
        <end position="48"/>
    </location>
    <ligand>
        <name>substrate</name>
    </ligand>
</feature>
<feature type="site" description="Contributes to substrate recognition" evidence="10">
    <location>
        <position position="93"/>
    </location>
</feature>
<evidence type="ECO:0000313" key="12">
    <source>
        <dbReference type="EMBL" id="RED99406.1"/>
    </source>
</evidence>
<dbReference type="GO" id="GO:0016791">
    <property type="term" value="F:phosphatase activity"/>
    <property type="evidence" value="ECO:0007669"/>
    <property type="project" value="InterPro"/>
</dbReference>
<comment type="cofactor">
    <cofactor evidence="11">
        <name>Mg(2+)</name>
        <dbReference type="ChEBI" id="CHEBI:18420"/>
    </cofactor>
</comment>
<feature type="binding site" evidence="9">
    <location>
        <begin position="2"/>
        <end position="4"/>
    </location>
    <ligand>
        <name>substrate</name>
    </ligand>
</feature>
<evidence type="ECO:0000313" key="13">
    <source>
        <dbReference type="Proteomes" id="UP000256779"/>
    </source>
</evidence>
<dbReference type="InterPro" id="IPR041492">
    <property type="entry name" value="HAD_2"/>
</dbReference>
<gene>
    <name evidence="12" type="ORF">C7460_10822</name>
</gene>
<dbReference type="InterPro" id="IPR004446">
    <property type="entry name" value="Heptose_bisP_phosphatase"/>
</dbReference>
<sequence length="162" mass="18388">MDRDGVINKDYVDYAYTLDRFQILPGVKEAVTQLKKAGYLCVVITNQSGIAKGIYTRAQMEECHQYMQQELNHQIDRIYYAPWHPDHSESLSRKPGTLMFERAIARFDIDVNKSWMIGDKKRDLIPALKVGLHTAQVGGLDDGLAEIVEADLHAAVQLILRS</sequence>
<keyword evidence="4 7" id="KW-0378">Hydrolase</keyword>
<dbReference type="InterPro" id="IPR006549">
    <property type="entry name" value="HAD-SF_hydro_IIIA"/>
</dbReference>
<evidence type="ECO:0000256" key="5">
    <source>
        <dbReference type="ARBA" id="ARBA00023277"/>
    </source>
</evidence>
<evidence type="ECO:0000256" key="8">
    <source>
        <dbReference type="PIRSR" id="PIRSR004682-1"/>
    </source>
</evidence>
<dbReference type="PANTHER" id="PTHR42891">
    <property type="entry name" value="D-GLYCERO-BETA-D-MANNO-HEPTOSE-1,7-BISPHOSPHATE 7-PHOSPHATASE"/>
    <property type="match status" value="1"/>
</dbReference>
<dbReference type="PANTHER" id="PTHR42891:SF1">
    <property type="entry name" value="D-GLYCERO-BETA-D-MANNO-HEPTOSE-1,7-BISPHOSPHATE 7-PHOSPHATASE"/>
    <property type="match status" value="1"/>
</dbReference>
<dbReference type="EC" id="3.1.3.-" evidence="7"/>
<feature type="binding site" evidence="11">
    <location>
        <position position="2"/>
    </location>
    <ligand>
        <name>Mg(2+)</name>
        <dbReference type="ChEBI" id="CHEBI:18420"/>
    </ligand>
</feature>
<feature type="site" description="Stabilizes the phosphoryl group" evidence="10">
    <location>
        <position position="45"/>
    </location>
</feature>
<evidence type="ECO:0000256" key="9">
    <source>
        <dbReference type="PIRSR" id="PIRSR004682-2"/>
    </source>
</evidence>
<organism evidence="12 13">
    <name type="scientific">Marinoscillum furvescens DSM 4134</name>
    <dbReference type="NCBI Taxonomy" id="1122208"/>
    <lineage>
        <taxon>Bacteria</taxon>
        <taxon>Pseudomonadati</taxon>
        <taxon>Bacteroidota</taxon>
        <taxon>Cytophagia</taxon>
        <taxon>Cytophagales</taxon>
        <taxon>Reichenbachiellaceae</taxon>
        <taxon>Marinoscillum</taxon>
    </lineage>
</organism>
<keyword evidence="3 11" id="KW-0479">Metal-binding</keyword>
<evidence type="ECO:0000256" key="6">
    <source>
        <dbReference type="ARBA" id="ARBA00031828"/>
    </source>
</evidence>
<evidence type="ECO:0000256" key="2">
    <source>
        <dbReference type="ARBA" id="ARBA00022490"/>
    </source>
</evidence>
<dbReference type="InterPro" id="IPR023214">
    <property type="entry name" value="HAD_sf"/>
</dbReference>
<dbReference type="Gene3D" id="3.40.50.1000">
    <property type="entry name" value="HAD superfamily/HAD-like"/>
    <property type="match status" value="1"/>
</dbReference>
<comment type="similarity">
    <text evidence="7">Belongs to the gmhB family.</text>
</comment>
<feature type="binding site" evidence="11">
    <location>
        <position position="120"/>
    </location>
    <ligand>
        <name>Mg(2+)</name>
        <dbReference type="ChEBI" id="CHEBI:18420"/>
    </ligand>
</feature>